<keyword evidence="7" id="KW-0149">Chlorophyll biosynthesis</keyword>
<evidence type="ECO:0000256" key="7">
    <source>
        <dbReference type="ARBA" id="ARBA00023171"/>
    </source>
</evidence>
<dbReference type="Pfam" id="PF11965">
    <property type="entry name" value="DUF3479"/>
    <property type="match status" value="1"/>
</dbReference>
<feature type="domain" description="Magnesium chelatase subunit H N-terminal" evidence="11">
    <location>
        <begin position="14"/>
        <end position="173"/>
    </location>
</feature>
<reference evidence="12 13" key="1">
    <citation type="submission" date="2023-04" db="EMBL/GenBank/DDBJ databases">
        <title>Jannaschia ovalis sp. nov., a marine bacterium isolated from sea tidal flat.</title>
        <authorList>
            <person name="Kwon D.Y."/>
            <person name="Kim J.-J."/>
        </authorList>
    </citation>
    <scope>NUCLEOTIDE SEQUENCE [LARGE SCALE GENOMIC DNA]</scope>
    <source>
        <strain evidence="12 13">GRR-S6-38</strain>
    </source>
</reference>
<organism evidence="12 13">
    <name type="scientific">Jannaschia ovalis</name>
    <dbReference type="NCBI Taxonomy" id="3038773"/>
    <lineage>
        <taxon>Bacteria</taxon>
        <taxon>Pseudomonadati</taxon>
        <taxon>Pseudomonadota</taxon>
        <taxon>Alphaproteobacteria</taxon>
        <taxon>Rhodobacterales</taxon>
        <taxon>Roseobacteraceae</taxon>
        <taxon>Jannaschia</taxon>
    </lineage>
</organism>
<evidence type="ECO:0000256" key="9">
    <source>
        <dbReference type="ARBA" id="ARBA00048693"/>
    </source>
</evidence>
<evidence type="ECO:0000259" key="11">
    <source>
        <dbReference type="Pfam" id="PF11965"/>
    </source>
</evidence>
<dbReference type="RefSeq" id="WP_279967317.1">
    <property type="nucleotide sequence ID" value="NZ_CP122537.1"/>
</dbReference>
<dbReference type="GO" id="GO:0051116">
    <property type="term" value="F:cobaltochelatase activity"/>
    <property type="evidence" value="ECO:0007669"/>
    <property type="project" value="UniProtKB-EC"/>
</dbReference>
<feature type="domain" description="CobN/magnesium chelatase" evidence="10">
    <location>
        <begin position="742"/>
        <end position="1146"/>
    </location>
</feature>
<name>A0ABY8LJB3_9RHOB</name>
<dbReference type="EC" id="6.6.1.1" evidence="2"/>
<evidence type="ECO:0000256" key="4">
    <source>
        <dbReference type="ARBA" id="ARBA00022598"/>
    </source>
</evidence>
<accession>A0ABY8LJB3</accession>
<dbReference type="PANTHER" id="PTHR44119">
    <property type="entry name" value="MAGNESIUM-CHELATASE SUBUNIT CHLH, CHLOROPLASTIC"/>
    <property type="match status" value="1"/>
</dbReference>
<evidence type="ECO:0000256" key="1">
    <source>
        <dbReference type="ARBA" id="ARBA00010851"/>
    </source>
</evidence>
<dbReference type="InterPro" id="IPR003672">
    <property type="entry name" value="CobN/Mg_chltase"/>
</dbReference>
<dbReference type="Pfam" id="PF02514">
    <property type="entry name" value="CobN-Mg_chel"/>
    <property type="match status" value="2"/>
</dbReference>
<keyword evidence="6" id="KW-0067">ATP-binding</keyword>
<evidence type="ECO:0000256" key="2">
    <source>
        <dbReference type="ARBA" id="ARBA00012825"/>
    </source>
</evidence>
<evidence type="ECO:0000313" key="12">
    <source>
        <dbReference type="EMBL" id="WGH80255.1"/>
    </source>
</evidence>
<evidence type="ECO:0000259" key="10">
    <source>
        <dbReference type="Pfam" id="PF02514"/>
    </source>
</evidence>
<dbReference type="Proteomes" id="UP001243420">
    <property type="component" value="Chromosome"/>
</dbReference>
<comment type="catalytic activity">
    <reaction evidence="9">
        <text>protoporphyrin IX + Mg(2+) + ATP + H2O = Mg-protoporphyrin IX + ADP + phosphate + 3 H(+)</text>
        <dbReference type="Rhea" id="RHEA:13961"/>
        <dbReference type="ChEBI" id="CHEBI:15377"/>
        <dbReference type="ChEBI" id="CHEBI:15378"/>
        <dbReference type="ChEBI" id="CHEBI:18420"/>
        <dbReference type="ChEBI" id="CHEBI:30616"/>
        <dbReference type="ChEBI" id="CHEBI:43474"/>
        <dbReference type="ChEBI" id="CHEBI:57306"/>
        <dbReference type="ChEBI" id="CHEBI:60492"/>
        <dbReference type="ChEBI" id="CHEBI:456216"/>
        <dbReference type="EC" id="6.6.1.1"/>
    </reaction>
</comment>
<evidence type="ECO:0000313" key="13">
    <source>
        <dbReference type="Proteomes" id="UP001243420"/>
    </source>
</evidence>
<dbReference type="InterPro" id="IPR022571">
    <property type="entry name" value="Mg_chelatase_H_N"/>
</dbReference>
<evidence type="ECO:0000256" key="8">
    <source>
        <dbReference type="ARBA" id="ARBA00023444"/>
    </source>
</evidence>
<dbReference type="PANTHER" id="PTHR44119:SF1">
    <property type="entry name" value="MAGNESIUM-CHELATASE SUBUNIT CHLH, CHLOROPLASTIC"/>
    <property type="match status" value="1"/>
</dbReference>
<dbReference type="CDD" id="cd10150">
    <property type="entry name" value="CobN_like"/>
    <property type="match status" value="1"/>
</dbReference>
<evidence type="ECO:0000256" key="3">
    <source>
        <dbReference type="ARBA" id="ARBA00022531"/>
    </source>
</evidence>
<dbReference type="EMBL" id="CP122537">
    <property type="protein sequence ID" value="WGH80255.1"/>
    <property type="molecule type" value="Genomic_DNA"/>
</dbReference>
<keyword evidence="3" id="KW-0602">Photosynthesis</keyword>
<keyword evidence="4 12" id="KW-0436">Ligase</keyword>
<feature type="domain" description="CobN/magnesium chelatase" evidence="10">
    <location>
        <begin position="177"/>
        <end position="736"/>
    </location>
</feature>
<sequence length="1168" mass="124741">MRGDGPIPGPAPYRVAIVTMDAHSAGTVARVGARLAGEFPGLAVSVHAAAEWAETPAALDVARAAVASADIVVCGLLFIDEHIQAIRPALEARRDGCDAMVGMVSDPAIVKLTRMGELDMGQPSSAAVQLLRKLRGSKSPSGSSGEKQMKMLRRLPKLLRFIPGKAQDLRAWFLCMQYWLGGSDDNFEGLLRHLIGRYSTRFDTDAPAPVEYPEVGLYHPDRGITEEVPPETGAPTVGLLLMRSYVLAGDAAHYDAVIRAFEARGLRVLAAFAGGLDMRPAVERYFTGGRIDALVGLSGFSLVGGPAYNDSAAAVDVLKGLDVPYLAAHPLEFQTLGQWGASATGLGPVETTMLIALPEIDGATNPTVFAGRHDASGCAGCARACPGATDRAMAPCPERVERLVERAARLARLRRAEVAERRVGIVLFNFPPNAGATGTAAYLAVWESLLNTLRRLKAEGHDVAVPADVDALRAALLEGSAAQYGQDGNVAARIPADRIVAEDRWLSETEAAWGPAPGRQQSDGAGVFVLGARFGKVFVGLQPAFGYEGDPMRLLFERGFAPTHAFSAFYRWLREDFGADVLLHFGMHGALEFMPGRQAGMGAADWPDRLIGDMPNVYLYASNNPSEATLAKRRSGAVTVTHVTPPLLASGLYKGLLALKDSLTRWRGGDRSDTLAALIADQAAAVDLVGGPDDLWLALLETEAALIPEGLHVVGADLTEAQLAAYLGHLPEAARPEAEAALRSGAELDGLMAALAGRFVAPVPGGDLVRSPEILPAGRNIHAFDPFRMPTAYALRDGAAQAQLLLETHAALPRSVALVLWGSDNIKSDGVPIAQAMALLGARPRFDHYGRLCGAELIPLVELGRPRIDVVMTLSGIFRDLLPLQTRMLAEAAWLAASAEEPAEANFVRAHALAYAERMGCDLETAALRVFSNAEGAYGSNVNQLVDSGAWDDDGELADAYEARKSFAYGRNGKPVRQAQLLQAALGDVDLAYQNLESVELGVTTVDHYFDTLGGISRAVKRAKGSEAPVYIGDATTGTAKVRTLADQVALETRSRSLNPRWFEGLLKHGAEGVRMIESQVTNTLGWSATTGAVDPWVYKRLSETFVLDEAMRRRLADLNPKASARMANRLLEAGDRDFWQPDADTLAALQNAADELEDRLEGIVAAE</sequence>
<evidence type="ECO:0000256" key="5">
    <source>
        <dbReference type="ARBA" id="ARBA00022741"/>
    </source>
</evidence>
<proteinExistence type="inferred from homology"/>
<comment type="similarity">
    <text evidence="1">Belongs to the Mg-chelatase subunit H family.</text>
</comment>
<keyword evidence="5" id="KW-0547">Nucleotide-binding</keyword>
<evidence type="ECO:0000256" key="6">
    <source>
        <dbReference type="ARBA" id="ARBA00022840"/>
    </source>
</evidence>
<comment type="pathway">
    <text evidence="8">Porphyrin-containing compound metabolism.</text>
</comment>
<gene>
    <name evidence="12" type="ORF">P8627_08325</name>
</gene>
<protein>
    <recommendedName>
        <fullName evidence="2">magnesium chelatase</fullName>
        <ecNumber evidence="2">6.6.1.1</ecNumber>
    </recommendedName>
</protein>
<keyword evidence="13" id="KW-1185">Reference proteome</keyword>